<keyword evidence="1" id="KW-1133">Transmembrane helix</keyword>
<evidence type="ECO:0000313" key="2">
    <source>
        <dbReference type="EMBL" id="ODQ68792.1"/>
    </source>
</evidence>
<evidence type="ECO:0000256" key="1">
    <source>
        <dbReference type="SAM" id="Phobius"/>
    </source>
</evidence>
<keyword evidence="1" id="KW-0812">Transmembrane</keyword>
<reference evidence="2 3" key="1">
    <citation type="journal article" date="2016" name="Proc. Natl. Acad. Sci. U.S.A.">
        <title>Comparative genomics of biotechnologically important yeasts.</title>
        <authorList>
            <person name="Riley R."/>
            <person name="Haridas S."/>
            <person name="Wolfe K.H."/>
            <person name="Lopes M.R."/>
            <person name="Hittinger C.T."/>
            <person name="Goeker M."/>
            <person name="Salamov A.A."/>
            <person name="Wisecaver J.H."/>
            <person name="Long T.M."/>
            <person name="Calvey C.H."/>
            <person name="Aerts A.L."/>
            <person name="Barry K.W."/>
            <person name="Choi C."/>
            <person name="Clum A."/>
            <person name="Coughlan A.Y."/>
            <person name="Deshpande S."/>
            <person name="Douglass A.P."/>
            <person name="Hanson S.J."/>
            <person name="Klenk H.-P."/>
            <person name="LaButti K.M."/>
            <person name="Lapidus A."/>
            <person name="Lindquist E.A."/>
            <person name="Lipzen A.M."/>
            <person name="Meier-Kolthoff J.P."/>
            <person name="Ohm R.A."/>
            <person name="Otillar R.P."/>
            <person name="Pangilinan J.L."/>
            <person name="Peng Y."/>
            <person name="Rokas A."/>
            <person name="Rosa C.A."/>
            <person name="Scheuner C."/>
            <person name="Sibirny A.A."/>
            <person name="Slot J.C."/>
            <person name="Stielow J.B."/>
            <person name="Sun H."/>
            <person name="Kurtzman C.P."/>
            <person name="Blackwell M."/>
            <person name="Grigoriev I.V."/>
            <person name="Jeffries T.W."/>
        </authorList>
    </citation>
    <scope>NUCLEOTIDE SEQUENCE [LARGE SCALE GENOMIC DNA]</scope>
    <source>
        <strain evidence="2 3">NRRL Y-11557</strain>
    </source>
</reference>
<dbReference type="AlphaFoldDB" id="A0A1E3PV18"/>
<accession>A0A1E3PV18</accession>
<feature type="transmembrane region" description="Helical" evidence="1">
    <location>
        <begin position="15"/>
        <end position="39"/>
    </location>
</feature>
<sequence length="95" mass="10180">MNRTSLHADVDKIDAYLSGIITGAGAAVLGADDVAAIAARIKKRLRLAESISAMKEPVQDLVGQGLTLAYEENRQLERVMTNGGNPKVRSQGFVR</sequence>
<keyword evidence="3" id="KW-1185">Reference proteome</keyword>
<name>A0A1E3PV18_LIPST</name>
<dbReference type="EMBL" id="KV454315">
    <property type="protein sequence ID" value="ODQ68792.1"/>
    <property type="molecule type" value="Genomic_DNA"/>
</dbReference>
<gene>
    <name evidence="2" type="ORF">LIPSTDRAFT_226492</name>
</gene>
<keyword evidence="1" id="KW-0472">Membrane</keyword>
<evidence type="ECO:0000313" key="3">
    <source>
        <dbReference type="Proteomes" id="UP000094385"/>
    </source>
</evidence>
<proteinExistence type="predicted"/>
<dbReference type="Proteomes" id="UP000094385">
    <property type="component" value="Unassembled WGS sequence"/>
</dbReference>
<protein>
    <submittedName>
        <fullName evidence="2">Uncharacterized protein</fullName>
    </submittedName>
</protein>
<organism evidence="2 3">
    <name type="scientific">Lipomyces starkeyi NRRL Y-11557</name>
    <dbReference type="NCBI Taxonomy" id="675824"/>
    <lineage>
        <taxon>Eukaryota</taxon>
        <taxon>Fungi</taxon>
        <taxon>Dikarya</taxon>
        <taxon>Ascomycota</taxon>
        <taxon>Saccharomycotina</taxon>
        <taxon>Lipomycetes</taxon>
        <taxon>Lipomycetales</taxon>
        <taxon>Lipomycetaceae</taxon>
        <taxon>Lipomyces</taxon>
    </lineage>
</organism>